<evidence type="ECO:0008006" key="3">
    <source>
        <dbReference type="Google" id="ProtNLM"/>
    </source>
</evidence>
<reference evidence="1" key="1">
    <citation type="submission" date="2022-08" db="EMBL/GenBank/DDBJ databases">
        <title>Alicyclobacillus dauci DSM2870, complete genome.</title>
        <authorList>
            <person name="Wang Q."/>
            <person name="Cai R."/>
            <person name="Wang Z."/>
        </authorList>
    </citation>
    <scope>NUCLEOTIDE SEQUENCE</scope>
    <source>
        <strain evidence="1">DSM 28700</strain>
    </source>
</reference>
<protein>
    <recommendedName>
        <fullName evidence="3">CRISPR-associated protein Cas2</fullName>
    </recommendedName>
</protein>
<evidence type="ECO:0000313" key="2">
    <source>
        <dbReference type="Proteomes" id="UP001164803"/>
    </source>
</evidence>
<dbReference type="RefSeq" id="WP_268044730.1">
    <property type="nucleotide sequence ID" value="NZ_CP104064.1"/>
</dbReference>
<sequence length="97" mass="10960">MKVFVISYELSKGKTRKHNDRVVEAIKYQGEAVEVQRCVWIVKSVYTHGVIRDSIQKELGSEDKLFVGMLRGYSAAGQSFPEEAKSLISSVWHPSSK</sequence>
<name>A0ABY6Z4P7_9BACL</name>
<gene>
    <name evidence="1" type="ORF">NZD86_01535</name>
</gene>
<evidence type="ECO:0000313" key="1">
    <source>
        <dbReference type="EMBL" id="WAH37259.1"/>
    </source>
</evidence>
<keyword evidence="2" id="KW-1185">Reference proteome</keyword>
<accession>A0ABY6Z4P7</accession>
<dbReference type="EMBL" id="CP104064">
    <property type="protein sequence ID" value="WAH37259.1"/>
    <property type="molecule type" value="Genomic_DNA"/>
</dbReference>
<proteinExistence type="predicted"/>
<dbReference type="Proteomes" id="UP001164803">
    <property type="component" value="Chromosome"/>
</dbReference>
<organism evidence="1 2">
    <name type="scientific">Alicyclobacillus dauci</name>
    <dbReference type="NCBI Taxonomy" id="1475485"/>
    <lineage>
        <taxon>Bacteria</taxon>
        <taxon>Bacillati</taxon>
        <taxon>Bacillota</taxon>
        <taxon>Bacilli</taxon>
        <taxon>Bacillales</taxon>
        <taxon>Alicyclobacillaceae</taxon>
        <taxon>Alicyclobacillus</taxon>
    </lineage>
</organism>